<evidence type="ECO:0000313" key="1">
    <source>
        <dbReference type="EMBL" id="KAI8432933.1"/>
    </source>
</evidence>
<proteinExistence type="predicted"/>
<keyword evidence="2" id="KW-1185">Reference proteome</keyword>
<organism evidence="1 2">
    <name type="scientific">Choristoneura fumiferana</name>
    <name type="common">Spruce budworm moth</name>
    <name type="synonym">Archips fumiferana</name>
    <dbReference type="NCBI Taxonomy" id="7141"/>
    <lineage>
        <taxon>Eukaryota</taxon>
        <taxon>Metazoa</taxon>
        <taxon>Ecdysozoa</taxon>
        <taxon>Arthropoda</taxon>
        <taxon>Hexapoda</taxon>
        <taxon>Insecta</taxon>
        <taxon>Pterygota</taxon>
        <taxon>Neoptera</taxon>
        <taxon>Endopterygota</taxon>
        <taxon>Lepidoptera</taxon>
        <taxon>Glossata</taxon>
        <taxon>Ditrysia</taxon>
        <taxon>Tortricoidea</taxon>
        <taxon>Tortricidae</taxon>
        <taxon>Tortricinae</taxon>
        <taxon>Choristoneura</taxon>
    </lineage>
</organism>
<dbReference type="EMBL" id="CM046124">
    <property type="protein sequence ID" value="KAI8432933.1"/>
    <property type="molecule type" value="Genomic_DNA"/>
</dbReference>
<gene>
    <name evidence="1" type="ORF">MSG28_013836</name>
</gene>
<reference evidence="1 2" key="1">
    <citation type="journal article" date="2022" name="Genome Biol. Evol.">
        <title>The Spruce Budworm Genome: Reconstructing the Evolutionary History of Antifreeze Proteins.</title>
        <authorList>
            <person name="Beliveau C."/>
            <person name="Gagne P."/>
            <person name="Picq S."/>
            <person name="Vernygora O."/>
            <person name="Keeling C.I."/>
            <person name="Pinkney K."/>
            <person name="Doucet D."/>
            <person name="Wen F."/>
            <person name="Johnston J.S."/>
            <person name="Maaroufi H."/>
            <person name="Boyle B."/>
            <person name="Laroche J."/>
            <person name="Dewar K."/>
            <person name="Juretic N."/>
            <person name="Blackburn G."/>
            <person name="Nisole A."/>
            <person name="Brunet B."/>
            <person name="Brandao M."/>
            <person name="Lumley L."/>
            <person name="Duan J."/>
            <person name="Quan G."/>
            <person name="Lucarotti C.J."/>
            <person name="Roe A.D."/>
            <person name="Sperling F.A.H."/>
            <person name="Levesque R.C."/>
            <person name="Cusson M."/>
        </authorList>
    </citation>
    <scope>NUCLEOTIDE SEQUENCE [LARGE SCALE GENOMIC DNA]</scope>
    <source>
        <strain evidence="1">Glfc:IPQL:Cfum</strain>
    </source>
</reference>
<sequence length="443" mass="50698">MSLISQQQEYDDDDYSEIQNTVESGSREVFNVSRRGRPERVVKLLNGNRLKVAGVKRVRTPKSTWRPEIEITDPEPTESVWITESERTKEPTWRIEATEKPIWRIDAIESKTLKLNERTKHNRRPREPQWTIVPATEPTEEITEATEEVMKVTRKAIGYRSFNAKRFKSADDSNEEYKTTKEIHFKEQHHTQATHADEEHKEPLVNYPFAVSIQRMGSHYASGALVDKKWVLTSAGEFHNVRESIKIYRARLGSVDCKKGGTVVPLMSIEIHPSFVPGRPNYDIAMIRLAVLVDFTDYIHPIGLTKIQDKVLSAKFLTTYWPRVVIKGQVLPPTAKEREKHNRMRVSTQRLVPWDKCYQRLTHQKESLAESSLCLRPVIAHHTTCMPDVGAPVIANDGLWGITSGWISKDCTTARHPSPIVVARVSSPTVRSWLNSLLLAPEN</sequence>
<comment type="caution">
    <text evidence="1">The sequence shown here is derived from an EMBL/GenBank/DDBJ whole genome shotgun (WGS) entry which is preliminary data.</text>
</comment>
<evidence type="ECO:0000313" key="2">
    <source>
        <dbReference type="Proteomes" id="UP001064048"/>
    </source>
</evidence>
<accession>A0ACC0K8Z4</accession>
<dbReference type="Proteomes" id="UP001064048">
    <property type="component" value="Chromosome 24"/>
</dbReference>
<protein>
    <submittedName>
        <fullName evidence="1">Uncharacterized protein</fullName>
    </submittedName>
</protein>
<name>A0ACC0K8Z4_CHOFU</name>